<organism evidence="3 4">
    <name type="scientific">Thioalkalicoccus limnaeus</name>
    <dbReference type="NCBI Taxonomy" id="120681"/>
    <lineage>
        <taxon>Bacteria</taxon>
        <taxon>Pseudomonadati</taxon>
        <taxon>Pseudomonadota</taxon>
        <taxon>Gammaproteobacteria</taxon>
        <taxon>Chromatiales</taxon>
        <taxon>Chromatiaceae</taxon>
        <taxon>Thioalkalicoccus</taxon>
    </lineage>
</organism>
<gene>
    <name evidence="3" type="ORF">ABC977_02030</name>
</gene>
<accession>A0ABV4B9W1</accession>
<dbReference type="Proteomes" id="UP001564408">
    <property type="component" value="Unassembled WGS sequence"/>
</dbReference>
<sequence>MAELGLGAPDERAALERCLALMDDVEGIFASLPDIEEQSAIATVLADIAALEARRDKTRAIKQGMMQQLLTGRVRLVRPSHAVTPQC</sequence>
<comment type="caution">
    <text evidence="3">The sequence shown here is derived from an EMBL/GenBank/DDBJ whole genome shotgun (WGS) entry which is preliminary data.</text>
</comment>
<dbReference type="Gene3D" id="1.10.287.1120">
    <property type="entry name" value="Bipartite methylase S protein"/>
    <property type="match status" value="1"/>
</dbReference>
<dbReference type="EMBL" id="JBDKXB010000002">
    <property type="protein sequence ID" value="MEY6431181.1"/>
    <property type="molecule type" value="Genomic_DNA"/>
</dbReference>
<keyword evidence="2" id="KW-0238">DNA-binding</keyword>
<keyword evidence="4" id="KW-1185">Reference proteome</keyword>
<reference evidence="3 4" key="1">
    <citation type="submission" date="2024-05" db="EMBL/GenBank/DDBJ databases">
        <title>Genome Sequence and Characterization of the New Strain Purple Sulfur Bacterium of Genus Thioalkalicoccus.</title>
        <authorList>
            <person name="Bryantseva I.A."/>
            <person name="Kyndt J.A."/>
            <person name="Imhoff J.F."/>
        </authorList>
    </citation>
    <scope>NUCLEOTIDE SEQUENCE [LARGE SCALE GENOMIC DNA]</scope>
    <source>
        <strain evidence="3 4">Um2</strain>
    </source>
</reference>
<dbReference type="RefSeq" id="WP_369665566.1">
    <property type="nucleotide sequence ID" value="NZ_JBDKXB010000002.1"/>
</dbReference>
<dbReference type="InterPro" id="IPR044946">
    <property type="entry name" value="Restrct_endonuc_typeI_TRD_sf"/>
</dbReference>
<keyword evidence="1" id="KW-0680">Restriction system</keyword>
<evidence type="ECO:0000313" key="3">
    <source>
        <dbReference type="EMBL" id="MEY6431181.1"/>
    </source>
</evidence>
<dbReference type="Gene3D" id="3.90.220.20">
    <property type="entry name" value="DNA methylase specificity domains"/>
    <property type="match status" value="1"/>
</dbReference>
<evidence type="ECO:0000256" key="2">
    <source>
        <dbReference type="ARBA" id="ARBA00023125"/>
    </source>
</evidence>
<evidence type="ECO:0000256" key="1">
    <source>
        <dbReference type="ARBA" id="ARBA00022747"/>
    </source>
</evidence>
<proteinExistence type="predicted"/>
<name>A0ABV4B9W1_9GAMM</name>
<evidence type="ECO:0008006" key="5">
    <source>
        <dbReference type="Google" id="ProtNLM"/>
    </source>
</evidence>
<evidence type="ECO:0000313" key="4">
    <source>
        <dbReference type="Proteomes" id="UP001564408"/>
    </source>
</evidence>
<protein>
    <recommendedName>
        <fullName evidence="5">Restriction endonuclease subunit S</fullName>
    </recommendedName>
</protein>
<dbReference type="SUPFAM" id="SSF116734">
    <property type="entry name" value="DNA methylase specificity domain"/>
    <property type="match status" value="1"/>
</dbReference>